<keyword evidence="5 6" id="KW-0472">Membrane</keyword>
<evidence type="ECO:0000256" key="5">
    <source>
        <dbReference type="ARBA" id="ARBA00023136"/>
    </source>
</evidence>
<dbReference type="Gene3D" id="1.20.1740.10">
    <property type="entry name" value="Amino acid/polyamine transporter I"/>
    <property type="match status" value="1"/>
</dbReference>
<keyword evidence="4 6" id="KW-1133">Transmembrane helix</keyword>
<accession>A0A9X1PPQ2</accession>
<dbReference type="GO" id="GO:0005886">
    <property type="term" value="C:plasma membrane"/>
    <property type="evidence" value="ECO:0007669"/>
    <property type="project" value="UniProtKB-SubCell"/>
</dbReference>
<comment type="caution">
    <text evidence="7">The sequence shown here is derived from an EMBL/GenBank/DDBJ whole genome shotgun (WGS) entry which is preliminary data.</text>
</comment>
<dbReference type="InterPro" id="IPR050367">
    <property type="entry name" value="APC_superfamily"/>
</dbReference>
<feature type="transmembrane region" description="Helical" evidence="6">
    <location>
        <begin position="276"/>
        <end position="297"/>
    </location>
</feature>
<gene>
    <name evidence="7" type="ORF">LXM26_24995</name>
</gene>
<feature type="transmembrane region" description="Helical" evidence="6">
    <location>
        <begin position="94"/>
        <end position="114"/>
    </location>
</feature>
<protein>
    <submittedName>
        <fullName evidence="7">APC family permease</fullName>
    </submittedName>
</protein>
<dbReference type="AlphaFoldDB" id="A0A9X1PPQ2"/>
<evidence type="ECO:0000313" key="7">
    <source>
        <dbReference type="EMBL" id="MCF0064793.1"/>
    </source>
</evidence>
<feature type="transmembrane region" description="Helical" evidence="6">
    <location>
        <begin position="355"/>
        <end position="375"/>
    </location>
</feature>
<feature type="transmembrane region" description="Helical" evidence="6">
    <location>
        <begin position="235"/>
        <end position="256"/>
    </location>
</feature>
<keyword evidence="3 6" id="KW-0812">Transmembrane</keyword>
<feature type="transmembrane region" description="Helical" evidence="6">
    <location>
        <begin position="329"/>
        <end position="349"/>
    </location>
</feature>
<evidence type="ECO:0000256" key="1">
    <source>
        <dbReference type="ARBA" id="ARBA00004651"/>
    </source>
</evidence>
<feature type="transmembrane region" description="Helical" evidence="6">
    <location>
        <begin position="50"/>
        <end position="73"/>
    </location>
</feature>
<evidence type="ECO:0000256" key="3">
    <source>
        <dbReference type="ARBA" id="ARBA00022692"/>
    </source>
</evidence>
<keyword evidence="2" id="KW-1003">Cell membrane</keyword>
<proteinExistence type="predicted"/>
<feature type="transmembrane region" description="Helical" evidence="6">
    <location>
        <begin position="164"/>
        <end position="182"/>
    </location>
</feature>
<evidence type="ECO:0000313" key="8">
    <source>
        <dbReference type="Proteomes" id="UP001139000"/>
    </source>
</evidence>
<organism evidence="7 8">
    <name type="scientific">Dyadobacter chenwenxiniae</name>
    <dbReference type="NCBI Taxonomy" id="2906456"/>
    <lineage>
        <taxon>Bacteria</taxon>
        <taxon>Pseudomonadati</taxon>
        <taxon>Bacteroidota</taxon>
        <taxon>Cytophagia</taxon>
        <taxon>Cytophagales</taxon>
        <taxon>Spirosomataceae</taxon>
        <taxon>Dyadobacter</taxon>
    </lineage>
</organism>
<dbReference type="InterPro" id="IPR002293">
    <property type="entry name" value="AA/rel_permease1"/>
</dbReference>
<dbReference type="PANTHER" id="PTHR42770">
    <property type="entry name" value="AMINO ACID TRANSPORTER-RELATED"/>
    <property type="match status" value="1"/>
</dbReference>
<keyword evidence="8" id="KW-1185">Reference proteome</keyword>
<name>A0A9X1PPQ2_9BACT</name>
<dbReference type="PANTHER" id="PTHR42770:SF7">
    <property type="entry name" value="MEMBRANE PROTEIN"/>
    <property type="match status" value="1"/>
</dbReference>
<feature type="transmembrane region" description="Helical" evidence="6">
    <location>
        <begin position="134"/>
        <end position="152"/>
    </location>
</feature>
<dbReference type="Pfam" id="PF13520">
    <property type="entry name" value="AA_permease_2"/>
    <property type="match status" value="1"/>
</dbReference>
<dbReference type="GO" id="GO:0022857">
    <property type="term" value="F:transmembrane transporter activity"/>
    <property type="evidence" value="ECO:0007669"/>
    <property type="project" value="InterPro"/>
</dbReference>
<dbReference type="RefSeq" id="WP_234657767.1">
    <property type="nucleotide sequence ID" value="NZ_CP094997.1"/>
</dbReference>
<comment type="subcellular location">
    <subcellularLocation>
        <location evidence="1">Cell membrane</location>
        <topology evidence="1">Multi-pass membrane protein</topology>
    </subcellularLocation>
</comment>
<feature type="transmembrane region" description="Helical" evidence="6">
    <location>
        <begin position="21"/>
        <end position="44"/>
    </location>
</feature>
<feature type="transmembrane region" description="Helical" evidence="6">
    <location>
        <begin position="194"/>
        <end position="214"/>
    </location>
</feature>
<sequence length="445" mass="48113">MRHTTRSNFPTKEGLKREIGIWGLTSNIINVVIGSGIFVLPALVSQGLGAAGILAYLFCGFLITIIMLCFAEVGSKVTLTGGAYAYIEAAFGEYFGFLTTNLFIFGASLMATAAVANALADTLSYLLPVFKEKAFRAVFFLILFSGLTIVNVRGVKQGITLVKLTTIAKLAPLLLLVIWGSTQISPQNFKWDKVPALSSFGSVSLILFFAFQGAENSLSVSGEVQNPKRTIPRAIFLSLLVIILLYIAVQLVAQGILGDAFPQYKAAPLAEVAKRIMGPFGATLMILGACISMFGYLSGDILNMPRVLFRSAKDGVIPIRAFALIHPRFSTPYVSVIAFTTLGCLLAITGEFKQLAILSSSSVLLIYLGVALAVIKLRIKDQADSPSFKIPGGYLVPVLAIITILVFLSNLTKAEIMGMLFTLVVLSLLFYLLKYFKTLRARMVK</sequence>
<dbReference type="PIRSF" id="PIRSF006060">
    <property type="entry name" value="AA_transporter"/>
    <property type="match status" value="1"/>
</dbReference>
<evidence type="ECO:0000256" key="4">
    <source>
        <dbReference type="ARBA" id="ARBA00022989"/>
    </source>
</evidence>
<feature type="transmembrane region" description="Helical" evidence="6">
    <location>
        <begin position="414"/>
        <end position="433"/>
    </location>
</feature>
<dbReference type="Proteomes" id="UP001139000">
    <property type="component" value="Unassembled WGS sequence"/>
</dbReference>
<dbReference type="EMBL" id="JAJTTC010000008">
    <property type="protein sequence ID" value="MCF0064793.1"/>
    <property type="molecule type" value="Genomic_DNA"/>
</dbReference>
<evidence type="ECO:0000256" key="6">
    <source>
        <dbReference type="SAM" id="Phobius"/>
    </source>
</evidence>
<feature type="transmembrane region" description="Helical" evidence="6">
    <location>
        <begin position="387"/>
        <end position="408"/>
    </location>
</feature>
<evidence type="ECO:0000256" key="2">
    <source>
        <dbReference type="ARBA" id="ARBA00022475"/>
    </source>
</evidence>
<reference evidence="7" key="1">
    <citation type="submission" date="2021-12" db="EMBL/GenBank/DDBJ databases">
        <title>Novel species in genus Dyadobacter.</title>
        <authorList>
            <person name="Ma C."/>
        </authorList>
    </citation>
    <scope>NUCLEOTIDE SEQUENCE</scope>
    <source>
        <strain evidence="7">LJ419</strain>
    </source>
</reference>